<comment type="catalytic activity">
    <reaction evidence="4">
        <text>a beta-D-galactosyl-(1-&gt;4)-N-acetyl-beta-D-glucosaminyl derivative + GDP-beta-L-fucose = a beta-D-galactosyl-(1-&gt;4)-[alpha-L-fucosyl-(1-&gt;3)]-N-acetyl-beta-D-glucosaminyl derivative + GDP + H(+)</text>
        <dbReference type="Rhea" id="RHEA:14257"/>
        <dbReference type="ChEBI" id="CHEBI:15378"/>
        <dbReference type="ChEBI" id="CHEBI:57273"/>
        <dbReference type="ChEBI" id="CHEBI:58189"/>
        <dbReference type="ChEBI" id="CHEBI:133507"/>
        <dbReference type="ChEBI" id="CHEBI:137941"/>
        <dbReference type="EC" id="2.4.1.152"/>
    </reaction>
</comment>
<dbReference type="EMBL" id="AE017125">
    <property type="protein sequence ID" value="AAP78373.1"/>
    <property type="molecule type" value="Genomic_DNA"/>
</dbReference>
<dbReference type="GO" id="GO:0009103">
    <property type="term" value="P:lipopolysaccharide biosynthetic process"/>
    <property type="evidence" value="ECO:0007669"/>
    <property type="project" value="UniProtKB-UniRule"/>
</dbReference>
<reference evidence="9 10" key="1">
    <citation type="journal article" date="2003" name="Proc. Natl. Acad. Sci. U.S.A.">
        <title>The complete genome sequence of the carcinogenic bacterium Helicobacter hepaticus.</title>
        <authorList>
            <person name="Suerbaum S."/>
            <person name="Josenhans C."/>
            <person name="Sterzenbach T."/>
            <person name="Drescher B."/>
            <person name="Brandt P."/>
            <person name="Bell M."/>
            <person name="Droege M."/>
            <person name="Fartmann B."/>
            <person name="Fischer H.-P."/>
            <person name="Ge Z."/>
            <person name="Hoerster A."/>
            <person name="Holland R."/>
            <person name="Klein K."/>
            <person name="Koenig J."/>
            <person name="Macko L."/>
            <person name="Mendz G.L."/>
            <person name="Nyakatura G."/>
            <person name="Schauer D.B."/>
            <person name="Shen Z."/>
            <person name="Weber J."/>
            <person name="Frosch M."/>
            <person name="Fox J.G."/>
        </authorList>
    </citation>
    <scope>NUCLEOTIDE SEQUENCE [LARGE SCALE GENOMIC DNA]</scope>
    <source>
        <strain evidence="10">ATCC 51449 / 3B1</strain>
    </source>
</reference>
<dbReference type="InterPro" id="IPR001503">
    <property type="entry name" value="Glyco_trans_10"/>
</dbReference>
<comment type="subunit">
    <text evidence="4">Homodimer.</text>
</comment>
<feature type="binding site" evidence="5">
    <location>
        <position position="140"/>
    </location>
    <ligand>
        <name>substrate</name>
    </ligand>
</feature>
<dbReference type="SUPFAM" id="SSF53756">
    <property type="entry name" value="UDP-Glycosyltransferase/glycogen phosphorylase"/>
    <property type="match status" value="1"/>
</dbReference>
<dbReference type="GO" id="GO:0017083">
    <property type="term" value="F:4-galactosyl-N-acetylglucosaminide 3-alpha-L-fucosyltransferase activity"/>
    <property type="evidence" value="ECO:0007669"/>
    <property type="project" value="UniProtKB-UniRule"/>
</dbReference>
<dbReference type="GO" id="GO:0016020">
    <property type="term" value="C:membrane"/>
    <property type="evidence" value="ECO:0007669"/>
    <property type="project" value="UniProtKB-SubCell"/>
</dbReference>
<dbReference type="CAZy" id="GT10">
    <property type="family name" value="Glycosyltransferase Family 10"/>
</dbReference>
<feature type="binding site" evidence="5">
    <location>
        <begin position="191"/>
        <end position="195"/>
    </location>
    <ligand>
        <name>substrate</name>
    </ligand>
</feature>
<evidence type="ECO:0000259" key="7">
    <source>
        <dbReference type="Pfam" id="PF00852"/>
    </source>
</evidence>
<dbReference type="GO" id="GO:0042806">
    <property type="term" value="F:fucose binding"/>
    <property type="evidence" value="ECO:0007669"/>
    <property type="project" value="UniProtKB-UniRule"/>
</dbReference>
<evidence type="ECO:0000256" key="2">
    <source>
        <dbReference type="ARBA" id="ARBA00022676"/>
    </source>
</evidence>
<feature type="site" description="Important for catalytic activity" evidence="6">
    <location>
        <position position="68"/>
    </location>
</feature>
<evidence type="ECO:0000313" key="9">
    <source>
        <dbReference type="EMBL" id="AAP78373.1"/>
    </source>
</evidence>
<dbReference type="Proteomes" id="UP000002495">
    <property type="component" value="Chromosome"/>
</dbReference>
<comment type="similarity">
    <text evidence="1 4">Belongs to the glycosyltransferase 10 family.</text>
</comment>
<dbReference type="InterPro" id="IPR041058">
    <property type="entry name" value="FucT_N"/>
</dbReference>
<dbReference type="HOGENOM" id="CLU_045377_0_0_7"/>
<evidence type="ECO:0000256" key="5">
    <source>
        <dbReference type="PIRSR" id="PIRSR016150-50"/>
    </source>
</evidence>
<keyword evidence="10" id="KW-1185">Reference proteome</keyword>
<evidence type="ECO:0000256" key="6">
    <source>
        <dbReference type="PIRSR" id="PIRSR016150-51"/>
    </source>
</evidence>
<evidence type="ECO:0000313" key="10">
    <source>
        <dbReference type="Proteomes" id="UP000002495"/>
    </source>
</evidence>
<feature type="binding site" evidence="5">
    <location>
        <begin position="167"/>
        <end position="170"/>
    </location>
    <ligand>
        <name>substrate</name>
    </ligand>
</feature>
<dbReference type="OrthoDB" id="9791032at2"/>
<dbReference type="PANTHER" id="PTHR11929">
    <property type="entry name" value="ALPHA- 1,3 -FUCOSYLTRANSFERASE"/>
    <property type="match status" value="1"/>
</dbReference>
<evidence type="ECO:0000256" key="3">
    <source>
        <dbReference type="ARBA" id="ARBA00022679"/>
    </source>
</evidence>
<dbReference type="EC" id="2.4.1.152" evidence="4"/>
<dbReference type="InterPro" id="IPR016646">
    <property type="entry name" value="Alpha-1_3/4-FUT_helico"/>
</dbReference>
<dbReference type="RefSeq" id="WP_011116615.1">
    <property type="nucleotide sequence ID" value="NC_004917.1"/>
</dbReference>
<proteinExistence type="inferred from homology"/>
<keyword evidence="4" id="KW-0963">Cytoplasm</keyword>
<dbReference type="InterPro" id="IPR038577">
    <property type="entry name" value="GT10-like_C_sf"/>
</dbReference>
<keyword evidence="4" id="KW-0472">Membrane</keyword>
<feature type="binding site" evidence="5">
    <location>
        <position position="185"/>
    </location>
    <ligand>
        <name>substrate</name>
    </ligand>
</feature>
<dbReference type="KEGG" id="hhe:HH_1776"/>
<protein>
    <recommendedName>
        <fullName evidence="4">Alpha-(1,3)-fucosyltransferase</fullName>
        <ecNumber evidence="4">2.4.1.152</ecNumber>
    </recommendedName>
    <alternativeName>
        <fullName evidence="4">4-galactosyl-N-acetylglucosaminide 3-alpha-L-fucosyltransferase</fullName>
    </alternativeName>
</protein>
<keyword evidence="4" id="KW-0448">Lipopolysaccharide biosynthesis</keyword>
<evidence type="ECO:0000259" key="8">
    <source>
        <dbReference type="Pfam" id="PF18025"/>
    </source>
</evidence>
<evidence type="ECO:0000256" key="1">
    <source>
        <dbReference type="ARBA" id="ARBA00008919"/>
    </source>
</evidence>
<dbReference type="STRING" id="235279.HH_1776"/>
<accession>Q7VFA1</accession>
<organism evidence="9 10">
    <name type="scientific">Helicobacter hepaticus (strain ATCC 51449 / 3B1)</name>
    <dbReference type="NCBI Taxonomy" id="235279"/>
    <lineage>
        <taxon>Bacteria</taxon>
        <taxon>Pseudomonadati</taxon>
        <taxon>Campylobacterota</taxon>
        <taxon>Epsilonproteobacteria</taxon>
        <taxon>Campylobacterales</taxon>
        <taxon>Helicobacteraceae</taxon>
        <taxon>Helicobacter</taxon>
    </lineage>
</organism>
<keyword evidence="3 4" id="KW-0808">Transferase</keyword>
<dbReference type="PANTHER" id="PTHR11929:SF194">
    <property type="entry name" value="ALPHA-(1,3)-FUCOSYLTRANSFERASE 10"/>
    <property type="match status" value="1"/>
</dbReference>
<dbReference type="Pfam" id="PF00852">
    <property type="entry name" value="Glyco_transf_10"/>
    <property type="match status" value="1"/>
</dbReference>
<dbReference type="eggNOG" id="ENOG502Z8NG">
    <property type="taxonomic scope" value="Bacteria"/>
</dbReference>
<dbReference type="Gene3D" id="3.40.50.11660">
    <property type="entry name" value="Glycosyl transferase family 10, C-terminal domain"/>
    <property type="match status" value="1"/>
</dbReference>
<evidence type="ECO:0000256" key="4">
    <source>
        <dbReference type="PIRNR" id="PIRNR016150"/>
    </source>
</evidence>
<dbReference type="Pfam" id="PF18025">
    <property type="entry name" value="FucT_N"/>
    <property type="match status" value="1"/>
</dbReference>
<name>Q7VFA1_HELHP</name>
<dbReference type="UniPathway" id="UPA00301"/>
<dbReference type="AlphaFoldDB" id="Q7VFA1"/>
<dbReference type="InterPro" id="IPR055270">
    <property type="entry name" value="Glyco_tran_10_C"/>
</dbReference>
<gene>
    <name evidence="9" type="ordered locus">HH_1776</name>
</gene>
<comment type="pathway">
    <text evidence="4">Lipopolysaccharide biosynthesis; LPS oligosaccharide biosynthesis.</text>
</comment>
<sequence length="359" mass="42275">MNQGCTKTHKPTKKVYFCDGAVKGKIVALLEQHYELILTNKDPDYIFYSCMGFEHLNYNKVRIFATGENLRADFNFCDYAIGYDYIHFEDRYLRYPLYLHCESDMQKAMNKHLHITPETLQNKSRFCTFVVSNGKADEIRTQFFDFLSQYNRVDSGGRYKNNIGNPVVDKYAFLKEGKFNIAFENSSTNGYITEKLIQAFAAHTIPIYWGDERISLPLDKMGGGINPKSFINMHKYESYKEVLETIYFLDTHDEAYLSMLSEPVFLDKNHQKIFDEKLENFLLHIFNQPLEKAYRRGFGQWRCNIEKRYKKAQKARQIVNNFANIFQIPLRTLKKYLLSIYLSATSKSFVFFTKERTSK</sequence>
<feature type="domain" description="Alpha-(1,3)-fucosyltransferase FucT N-terminal" evidence="8">
    <location>
        <begin position="17"/>
        <end position="99"/>
    </location>
</feature>
<keyword evidence="2 4" id="KW-0328">Glycosyltransferase</keyword>
<feature type="binding site" evidence="5">
    <location>
        <position position="67"/>
    </location>
    <ligand>
        <name>substrate</name>
    </ligand>
</feature>
<feature type="binding site" evidence="5">
    <location>
        <begin position="130"/>
        <end position="133"/>
    </location>
    <ligand>
        <name>substrate</name>
    </ligand>
</feature>
<dbReference type="GO" id="GO:0005737">
    <property type="term" value="C:cytoplasm"/>
    <property type="evidence" value="ECO:0007669"/>
    <property type="project" value="UniProtKB-SubCell"/>
</dbReference>
<comment type="subcellular location">
    <subcellularLocation>
        <location evidence="4">Membrane</location>
        <topology evidence="4">Peripheral membrane protein</topology>
    </subcellularLocation>
    <subcellularLocation>
        <location evidence="4">Cytoplasm</location>
    </subcellularLocation>
    <text evidence="4">Predominantly localizes at the membrane.</text>
</comment>
<feature type="domain" description="Fucosyltransferase C-terminal" evidence="7">
    <location>
        <begin position="121"/>
        <end position="258"/>
    </location>
</feature>
<dbReference type="PIRSF" id="PIRSF016150">
    <property type="entry name" value="Alpha1_3/4FUT_helico"/>
    <property type="match status" value="1"/>
</dbReference>